<accession>A0A382W7G6</accession>
<gene>
    <name evidence="1" type="ORF">METZ01_LOCUS406895</name>
</gene>
<feature type="non-terminal residue" evidence="1">
    <location>
        <position position="1"/>
    </location>
</feature>
<proteinExistence type="predicted"/>
<sequence>VVCDLVHDRDQNLLAQVVLVLAELAEGQPVEVDRVGHGEPAGAVLVA</sequence>
<name>A0A382W7G6_9ZZZZ</name>
<reference evidence="1" key="1">
    <citation type="submission" date="2018-05" db="EMBL/GenBank/DDBJ databases">
        <authorList>
            <person name="Lanie J.A."/>
            <person name="Ng W.-L."/>
            <person name="Kazmierczak K.M."/>
            <person name="Andrzejewski T.M."/>
            <person name="Davidsen T.M."/>
            <person name="Wayne K.J."/>
            <person name="Tettelin H."/>
            <person name="Glass J.I."/>
            <person name="Rusch D."/>
            <person name="Podicherti R."/>
            <person name="Tsui H.-C.T."/>
            <person name="Winkler M.E."/>
        </authorList>
    </citation>
    <scope>NUCLEOTIDE SEQUENCE</scope>
</reference>
<organism evidence="1">
    <name type="scientific">marine metagenome</name>
    <dbReference type="NCBI Taxonomy" id="408172"/>
    <lineage>
        <taxon>unclassified sequences</taxon>
        <taxon>metagenomes</taxon>
        <taxon>ecological metagenomes</taxon>
    </lineage>
</organism>
<dbReference type="AlphaFoldDB" id="A0A382W7G6"/>
<protein>
    <submittedName>
        <fullName evidence="1">Uncharacterized protein</fullName>
    </submittedName>
</protein>
<dbReference type="EMBL" id="UINC01157189">
    <property type="protein sequence ID" value="SVD54041.1"/>
    <property type="molecule type" value="Genomic_DNA"/>
</dbReference>
<feature type="non-terminal residue" evidence="1">
    <location>
        <position position="47"/>
    </location>
</feature>
<evidence type="ECO:0000313" key="1">
    <source>
        <dbReference type="EMBL" id="SVD54041.1"/>
    </source>
</evidence>